<dbReference type="EMBL" id="CM017646">
    <property type="protein sequence ID" value="TYJ10480.1"/>
    <property type="molecule type" value="Genomic_DNA"/>
</dbReference>
<proteinExistence type="predicted"/>
<reference evidence="1 2" key="1">
    <citation type="submission" date="2019-07" db="EMBL/GenBank/DDBJ databases">
        <title>WGS assembly of Gossypium mustelinum.</title>
        <authorList>
            <person name="Chen Z.J."/>
            <person name="Sreedasyam A."/>
            <person name="Ando A."/>
            <person name="Song Q."/>
            <person name="De L."/>
            <person name="Hulse-Kemp A."/>
            <person name="Ding M."/>
            <person name="Ye W."/>
            <person name="Kirkbride R."/>
            <person name="Jenkins J."/>
            <person name="Plott C."/>
            <person name="Lovell J."/>
            <person name="Lin Y.-M."/>
            <person name="Vaughn R."/>
            <person name="Liu B."/>
            <person name="Li W."/>
            <person name="Simpson S."/>
            <person name="Scheffler B."/>
            <person name="Saski C."/>
            <person name="Grover C."/>
            <person name="Hu G."/>
            <person name="Conover J."/>
            <person name="Carlson J."/>
            <person name="Shu S."/>
            <person name="Boston L."/>
            <person name="Williams M."/>
            <person name="Peterson D."/>
            <person name="Mcgee K."/>
            <person name="Jones D."/>
            <person name="Wendel J."/>
            <person name="Stelly D."/>
            <person name="Grimwood J."/>
            <person name="Schmutz J."/>
        </authorList>
    </citation>
    <scope>NUCLEOTIDE SEQUENCE [LARGE SCALE GENOMIC DNA]</scope>
    <source>
        <strain evidence="1">1408120.09</strain>
    </source>
</reference>
<evidence type="ECO:0000313" key="2">
    <source>
        <dbReference type="Proteomes" id="UP000323597"/>
    </source>
</evidence>
<sequence>MGYCSTLILLTLEQADPFAKKDWYDIKAPSSPYLGYQGVEKERECNSTRVLVLILNLMSTQSIMQYCPA</sequence>
<organism evidence="1 2">
    <name type="scientific">Gossypium mustelinum</name>
    <name type="common">Cotton</name>
    <name type="synonym">Gossypium caicoense</name>
    <dbReference type="NCBI Taxonomy" id="34275"/>
    <lineage>
        <taxon>Eukaryota</taxon>
        <taxon>Viridiplantae</taxon>
        <taxon>Streptophyta</taxon>
        <taxon>Embryophyta</taxon>
        <taxon>Tracheophyta</taxon>
        <taxon>Spermatophyta</taxon>
        <taxon>Magnoliopsida</taxon>
        <taxon>eudicotyledons</taxon>
        <taxon>Gunneridae</taxon>
        <taxon>Pentapetalae</taxon>
        <taxon>rosids</taxon>
        <taxon>malvids</taxon>
        <taxon>Malvales</taxon>
        <taxon>Malvaceae</taxon>
        <taxon>Malvoideae</taxon>
        <taxon>Gossypium</taxon>
    </lineage>
</organism>
<dbReference type="AlphaFoldDB" id="A0A5D2X9Q2"/>
<keyword evidence="2" id="KW-1185">Reference proteome</keyword>
<evidence type="ECO:0000313" key="1">
    <source>
        <dbReference type="EMBL" id="TYJ10480.1"/>
    </source>
</evidence>
<gene>
    <name evidence="1" type="ORF">E1A91_A11G210400v1</name>
</gene>
<name>A0A5D2X9Q2_GOSMU</name>
<dbReference type="Proteomes" id="UP000323597">
    <property type="component" value="Chromosome A11"/>
</dbReference>
<accession>A0A5D2X9Q2</accession>
<protein>
    <submittedName>
        <fullName evidence="1">Uncharacterized protein</fullName>
    </submittedName>
</protein>